<evidence type="ECO:0000313" key="2">
    <source>
        <dbReference type="EMBL" id="CAE8643017.1"/>
    </source>
</evidence>
<keyword evidence="3" id="KW-1185">Reference proteome</keyword>
<evidence type="ECO:0000256" key="1">
    <source>
        <dbReference type="SAM" id="MobiDB-lite"/>
    </source>
</evidence>
<sequence length="174" mass="18891">MTKACAGIIARAGTCLDAETIAALDCSDAEAAKASRRAGHPTPLARCPAPGCGPKAPKAGSLLAMALALALAAADVDQNEMRGDGHLQFHWTLAIPFYHFDLGPILVQQKDEERLKDSRKEIQRPIWEPLNQCQTEAARGFSMLSFLRKASGRMAEDPNKQRQAILARSLKEKK</sequence>
<evidence type="ECO:0000313" key="3">
    <source>
        <dbReference type="Proteomes" id="UP000654075"/>
    </source>
</evidence>
<accession>A0A813HXL0</accession>
<dbReference type="AlphaFoldDB" id="A0A813HXL0"/>
<gene>
    <name evidence="2" type="ORF">PGLA1383_LOCUS57396</name>
</gene>
<dbReference type="EMBL" id="CAJNNV010033242">
    <property type="protein sequence ID" value="CAE8643017.1"/>
    <property type="molecule type" value="Genomic_DNA"/>
</dbReference>
<protein>
    <submittedName>
        <fullName evidence="2">Uncharacterized protein</fullName>
    </submittedName>
</protein>
<name>A0A813HXL0_POLGL</name>
<organism evidence="2 3">
    <name type="scientific">Polarella glacialis</name>
    <name type="common">Dinoflagellate</name>
    <dbReference type="NCBI Taxonomy" id="89957"/>
    <lineage>
        <taxon>Eukaryota</taxon>
        <taxon>Sar</taxon>
        <taxon>Alveolata</taxon>
        <taxon>Dinophyceae</taxon>
        <taxon>Suessiales</taxon>
        <taxon>Suessiaceae</taxon>
        <taxon>Polarella</taxon>
    </lineage>
</organism>
<comment type="caution">
    <text evidence="2">The sequence shown here is derived from an EMBL/GenBank/DDBJ whole genome shotgun (WGS) entry which is preliminary data.</text>
</comment>
<feature type="region of interest" description="Disordered" evidence="1">
    <location>
        <begin position="152"/>
        <end position="174"/>
    </location>
</feature>
<reference evidence="2" key="1">
    <citation type="submission" date="2021-02" db="EMBL/GenBank/DDBJ databases">
        <authorList>
            <person name="Dougan E. K."/>
            <person name="Rhodes N."/>
            <person name="Thang M."/>
            <person name="Chan C."/>
        </authorList>
    </citation>
    <scope>NUCLEOTIDE SEQUENCE</scope>
</reference>
<proteinExistence type="predicted"/>
<dbReference type="Proteomes" id="UP000654075">
    <property type="component" value="Unassembled WGS sequence"/>
</dbReference>